<evidence type="ECO:0000256" key="1">
    <source>
        <dbReference type="SAM" id="Phobius"/>
    </source>
</evidence>
<gene>
    <name evidence="2" type="ORF">D3273_21855</name>
</gene>
<feature type="transmembrane region" description="Helical" evidence="1">
    <location>
        <begin position="32"/>
        <end position="53"/>
    </location>
</feature>
<dbReference type="RefSeq" id="WP_129229018.1">
    <property type="nucleotide sequence ID" value="NZ_QYBB01000038.1"/>
</dbReference>
<dbReference type="Proteomes" id="UP000290759">
    <property type="component" value="Unassembled WGS sequence"/>
</dbReference>
<keyword evidence="3" id="KW-1185">Reference proteome</keyword>
<sequence length="76" mass="7832">MPTGSGSSHDIALAALTRRVAELEHRLDVMKIIVGLVLAAKIVLVVLVVYVLFGIGSPVRSGGPILHTSATTQGTG</sequence>
<comment type="caution">
    <text evidence="2">The sequence shown here is derived from an EMBL/GenBank/DDBJ whole genome shotgun (WGS) entry which is preliminary data.</text>
</comment>
<dbReference type="EMBL" id="QYBB01000038">
    <property type="protein sequence ID" value="RYC29845.1"/>
    <property type="molecule type" value="Genomic_DNA"/>
</dbReference>
<keyword evidence="1" id="KW-0812">Transmembrane</keyword>
<accession>A0A4Q2U4W4</accession>
<keyword evidence="1" id="KW-1133">Transmembrane helix</keyword>
<evidence type="ECO:0000313" key="3">
    <source>
        <dbReference type="Proteomes" id="UP000290759"/>
    </source>
</evidence>
<name>A0A4Q2U4W4_9HYPH</name>
<reference evidence="2 3" key="1">
    <citation type="submission" date="2018-12" db="EMBL/GenBank/DDBJ databases">
        <authorList>
            <person name="Grouzdev D.S."/>
            <person name="Krutkina M.S."/>
        </authorList>
    </citation>
    <scope>NUCLEOTIDE SEQUENCE [LARGE SCALE GENOMIC DNA]</scope>
    <source>
        <strain evidence="2 3">RmlP026</strain>
    </source>
</reference>
<evidence type="ECO:0000313" key="2">
    <source>
        <dbReference type="EMBL" id="RYC29845.1"/>
    </source>
</evidence>
<protein>
    <submittedName>
        <fullName evidence="2">Uncharacterized protein</fullName>
    </submittedName>
</protein>
<dbReference type="AlphaFoldDB" id="A0A4Q2U4W4"/>
<organism evidence="2 3">
    <name type="scientific">Lichenibacterium minor</name>
    <dbReference type="NCBI Taxonomy" id="2316528"/>
    <lineage>
        <taxon>Bacteria</taxon>
        <taxon>Pseudomonadati</taxon>
        <taxon>Pseudomonadota</taxon>
        <taxon>Alphaproteobacteria</taxon>
        <taxon>Hyphomicrobiales</taxon>
        <taxon>Lichenihabitantaceae</taxon>
        <taxon>Lichenibacterium</taxon>
    </lineage>
</organism>
<reference evidence="2 3" key="2">
    <citation type="submission" date="2019-02" db="EMBL/GenBank/DDBJ databases">
        <title>'Lichenibacterium ramalinii' gen. nov. sp. nov., 'Lichenibacterium minor' gen. nov. sp. nov.</title>
        <authorList>
            <person name="Pankratov T."/>
        </authorList>
    </citation>
    <scope>NUCLEOTIDE SEQUENCE [LARGE SCALE GENOMIC DNA]</scope>
    <source>
        <strain evidence="2 3">RmlP026</strain>
    </source>
</reference>
<proteinExistence type="predicted"/>
<keyword evidence="1" id="KW-0472">Membrane</keyword>